<accession>A0A8J5G119</accession>
<evidence type="ECO:0000256" key="1">
    <source>
        <dbReference type="SAM" id="Phobius"/>
    </source>
</evidence>
<gene>
    <name evidence="2" type="ORF">ZIOFF_050728</name>
</gene>
<keyword evidence="1" id="KW-0812">Transmembrane</keyword>
<keyword evidence="1" id="KW-1133">Transmembrane helix</keyword>
<sequence length="77" mass="8662">MKRRPTEAGQITAIATVAQSRAISTIVFFKHWQLCSQMGLFSNRLMLLISGAMLGFYVYRIASDFNKSEKVEQSSEA</sequence>
<keyword evidence="1" id="KW-0472">Membrane</keyword>
<reference evidence="2 3" key="1">
    <citation type="submission" date="2020-08" db="EMBL/GenBank/DDBJ databases">
        <title>Plant Genome Project.</title>
        <authorList>
            <person name="Zhang R.-G."/>
        </authorList>
    </citation>
    <scope>NUCLEOTIDE SEQUENCE [LARGE SCALE GENOMIC DNA]</scope>
    <source>
        <tissue evidence="2">Rhizome</tissue>
    </source>
</reference>
<evidence type="ECO:0000313" key="3">
    <source>
        <dbReference type="Proteomes" id="UP000734854"/>
    </source>
</evidence>
<dbReference type="EMBL" id="JACMSC010000014">
    <property type="protein sequence ID" value="KAG6489459.1"/>
    <property type="molecule type" value="Genomic_DNA"/>
</dbReference>
<feature type="transmembrane region" description="Helical" evidence="1">
    <location>
        <begin position="38"/>
        <end position="59"/>
    </location>
</feature>
<dbReference type="Proteomes" id="UP000734854">
    <property type="component" value="Unassembled WGS sequence"/>
</dbReference>
<name>A0A8J5G119_ZINOF</name>
<dbReference type="AlphaFoldDB" id="A0A8J5G119"/>
<proteinExistence type="predicted"/>
<organism evidence="2 3">
    <name type="scientific">Zingiber officinale</name>
    <name type="common">Ginger</name>
    <name type="synonym">Amomum zingiber</name>
    <dbReference type="NCBI Taxonomy" id="94328"/>
    <lineage>
        <taxon>Eukaryota</taxon>
        <taxon>Viridiplantae</taxon>
        <taxon>Streptophyta</taxon>
        <taxon>Embryophyta</taxon>
        <taxon>Tracheophyta</taxon>
        <taxon>Spermatophyta</taxon>
        <taxon>Magnoliopsida</taxon>
        <taxon>Liliopsida</taxon>
        <taxon>Zingiberales</taxon>
        <taxon>Zingiberaceae</taxon>
        <taxon>Zingiber</taxon>
    </lineage>
</organism>
<evidence type="ECO:0000313" key="2">
    <source>
        <dbReference type="EMBL" id="KAG6489459.1"/>
    </source>
</evidence>
<comment type="caution">
    <text evidence="2">The sequence shown here is derived from an EMBL/GenBank/DDBJ whole genome shotgun (WGS) entry which is preliminary data.</text>
</comment>
<protein>
    <submittedName>
        <fullName evidence="2">Uncharacterized protein</fullName>
    </submittedName>
</protein>
<keyword evidence="3" id="KW-1185">Reference proteome</keyword>